<keyword evidence="10" id="KW-1185">Reference proteome</keyword>
<organism evidence="9 10">
    <name type="scientific">Desulfatibacillum aliphaticivorans</name>
    <dbReference type="NCBI Taxonomy" id="218208"/>
    <lineage>
        <taxon>Bacteria</taxon>
        <taxon>Pseudomonadati</taxon>
        <taxon>Thermodesulfobacteriota</taxon>
        <taxon>Desulfobacteria</taxon>
        <taxon>Desulfobacterales</taxon>
        <taxon>Desulfatibacillaceae</taxon>
        <taxon>Desulfatibacillum</taxon>
    </lineage>
</organism>
<dbReference type="Pfam" id="PF00696">
    <property type="entry name" value="AA_kinase"/>
    <property type="match status" value="1"/>
</dbReference>
<feature type="domain" description="Aspartate/glutamate/uridylate kinase" evidence="8">
    <location>
        <begin position="5"/>
        <end position="300"/>
    </location>
</feature>
<keyword evidence="5 9" id="KW-0418">Kinase</keyword>
<dbReference type="eggNOG" id="COG0527">
    <property type="taxonomic scope" value="Bacteria"/>
</dbReference>
<dbReference type="SUPFAM" id="SSF53633">
    <property type="entry name" value="Carbamate kinase-like"/>
    <property type="match status" value="1"/>
</dbReference>
<comment type="similarity">
    <text evidence="1">Belongs to the aspartokinase family.</text>
</comment>
<accession>B8F9C8</accession>
<dbReference type="SUPFAM" id="SSF55021">
    <property type="entry name" value="ACT-like"/>
    <property type="match status" value="1"/>
</dbReference>
<dbReference type="RefSeq" id="WP_012610311.1">
    <property type="nucleotide sequence ID" value="NC_011768.1"/>
</dbReference>
<dbReference type="EMBL" id="CP001322">
    <property type="protein sequence ID" value="ACL02874.1"/>
    <property type="molecule type" value="Genomic_DNA"/>
</dbReference>
<dbReference type="GO" id="GO:0005524">
    <property type="term" value="F:ATP binding"/>
    <property type="evidence" value="ECO:0007669"/>
    <property type="project" value="UniProtKB-KW"/>
</dbReference>
<dbReference type="AlphaFoldDB" id="B8F9C8"/>
<keyword evidence="6" id="KW-0067">ATP-binding</keyword>
<keyword evidence="3" id="KW-0808">Transferase</keyword>
<evidence type="ECO:0000256" key="5">
    <source>
        <dbReference type="ARBA" id="ARBA00022777"/>
    </source>
</evidence>
<dbReference type="Proteomes" id="UP000000739">
    <property type="component" value="Chromosome"/>
</dbReference>
<gene>
    <name evidence="9" type="ordered locus">Dalk_1171</name>
</gene>
<dbReference type="GO" id="GO:0009089">
    <property type="term" value="P:lysine biosynthetic process via diaminopimelate"/>
    <property type="evidence" value="ECO:0007669"/>
    <property type="project" value="TreeGrafter"/>
</dbReference>
<name>B8F9C8_DESAL</name>
<evidence type="ECO:0000256" key="6">
    <source>
        <dbReference type="ARBA" id="ARBA00022840"/>
    </source>
</evidence>
<evidence type="ECO:0000256" key="4">
    <source>
        <dbReference type="ARBA" id="ARBA00022741"/>
    </source>
</evidence>
<evidence type="ECO:0000313" key="9">
    <source>
        <dbReference type="EMBL" id="ACL02874.1"/>
    </source>
</evidence>
<dbReference type="GO" id="GO:0005829">
    <property type="term" value="C:cytosol"/>
    <property type="evidence" value="ECO:0007669"/>
    <property type="project" value="TreeGrafter"/>
</dbReference>
<dbReference type="PANTHER" id="PTHR21499">
    <property type="entry name" value="ASPARTATE KINASE"/>
    <property type="match status" value="1"/>
</dbReference>
<dbReference type="InterPro" id="IPR036393">
    <property type="entry name" value="AceGlu_kinase-like_sf"/>
</dbReference>
<evidence type="ECO:0000256" key="3">
    <source>
        <dbReference type="ARBA" id="ARBA00022679"/>
    </source>
</evidence>
<evidence type="ECO:0000259" key="8">
    <source>
        <dbReference type="Pfam" id="PF00696"/>
    </source>
</evidence>
<dbReference type="InterPro" id="IPR001048">
    <property type="entry name" value="Asp/Glu/Uridylate_kinase"/>
</dbReference>
<dbReference type="PANTHER" id="PTHR21499:SF3">
    <property type="entry name" value="ASPARTOKINASE"/>
    <property type="match status" value="1"/>
</dbReference>
<evidence type="ECO:0000256" key="1">
    <source>
        <dbReference type="ARBA" id="ARBA00010122"/>
    </source>
</evidence>
<dbReference type="GO" id="GO:0009090">
    <property type="term" value="P:homoserine biosynthetic process"/>
    <property type="evidence" value="ECO:0007669"/>
    <property type="project" value="TreeGrafter"/>
</dbReference>
<evidence type="ECO:0000313" key="10">
    <source>
        <dbReference type="Proteomes" id="UP000000739"/>
    </source>
</evidence>
<dbReference type="InterPro" id="IPR045865">
    <property type="entry name" value="ACT-like_dom_sf"/>
</dbReference>
<comment type="catalytic activity">
    <reaction evidence="7">
        <text>L-aspartate + ATP = 4-phospho-L-aspartate + ADP</text>
        <dbReference type="Rhea" id="RHEA:23776"/>
        <dbReference type="ChEBI" id="CHEBI:29991"/>
        <dbReference type="ChEBI" id="CHEBI:30616"/>
        <dbReference type="ChEBI" id="CHEBI:57535"/>
        <dbReference type="ChEBI" id="CHEBI:456216"/>
        <dbReference type="EC" id="2.7.2.4"/>
    </reaction>
</comment>
<dbReference type="Gene3D" id="3.40.1160.10">
    <property type="entry name" value="Acetylglutamate kinase-like"/>
    <property type="match status" value="1"/>
</dbReference>
<dbReference type="KEGG" id="dal:Dalk_1171"/>
<sequence length="472" mass="52696">MKFHTVEKIGGTSMSRFKDVLDNVLVGNRKESELYQRIVVVSAYAGLTDLLLEHKKTREPGVYGLFVDDNASSWAWGDAISKVGEKMLSINAELEPLGLDLDQADLFVKERIEGVRSCLLDLHRLCSYGHFQLSEHLLTIRELLSAIGEAHSAYNTTMILQDKGVNARFVDLTGWREEENWGFTEKVKKFFDGTNYDEELPIVTGYTQCKEGLMHTYDRGYSEITFSKVAVVTQAREAIIHKEFHLSSADPKMVGAEKVQTIGRTNYDVADQLADLGMEAIHPGAAKGLRNSGIDLRIKNTFEPDHPGTLITNDYVSESPCVEIIAGRTGLTEVRFMDQDMVGLTGYDQKLCKDLDDRDLRYVAKTTSANTIVHYFPVSMKRAGDLVRSWKKKYPEADIDMGPVAMVSPIGSNMAAPGLMARATTALDEAGVYVIAMQKDRRNVEAKFIVPESDLQQTVKVLHRVLVEECAL</sequence>
<dbReference type="HOGENOM" id="CLU_047213_0_0_7"/>
<protein>
    <recommendedName>
        <fullName evidence="2">aspartate kinase</fullName>
        <ecNumber evidence="2">2.7.2.4</ecNumber>
    </recommendedName>
</protein>
<dbReference type="Gene3D" id="3.30.2130.10">
    <property type="entry name" value="VC0802-like"/>
    <property type="match status" value="1"/>
</dbReference>
<proteinExistence type="inferred from homology"/>
<dbReference type="NCBIfam" id="NF006614">
    <property type="entry name" value="PRK09181.1"/>
    <property type="match status" value="1"/>
</dbReference>
<evidence type="ECO:0000256" key="7">
    <source>
        <dbReference type="ARBA" id="ARBA00047872"/>
    </source>
</evidence>
<dbReference type="GO" id="GO:0004072">
    <property type="term" value="F:aspartate kinase activity"/>
    <property type="evidence" value="ECO:0007669"/>
    <property type="project" value="UniProtKB-EC"/>
</dbReference>
<evidence type="ECO:0000256" key="2">
    <source>
        <dbReference type="ARBA" id="ARBA00013059"/>
    </source>
</evidence>
<keyword evidence="4" id="KW-0547">Nucleotide-binding</keyword>
<dbReference type="EC" id="2.7.2.4" evidence="2"/>
<reference evidence="9 10" key="1">
    <citation type="journal article" date="2012" name="Environ. Microbiol.">
        <title>The genome sequence of Desulfatibacillum alkenivorans AK-01: a blueprint for anaerobic alkane oxidation.</title>
        <authorList>
            <person name="Callaghan A.V."/>
            <person name="Morris B.E."/>
            <person name="Pereira I.A."/>
            <person name="McInerney M.J."/>
            <person name="Austin R.N."/>
            <person name="Groves J.T."/>
            <person name="Kukor J.J."/>
            <person name="Suflita J.M."/>
            <person name="Young L.Y."/>
            <person name="Zylstra G.J."/>
            <person name="Wawrik B."/>
        </authorList>
    </citation>
    <scope>NUCLEOTIDE SEQUENCE [LARGE SCALE GENOMIC DNA]</scope>
    <source>
        <strain evidence="9 10">AK-01</strain>
    </source>
</reference>